<dbReference type="PANTHER" id="PTHR41317:SF1">
    <property type="entry name" value="PD-(D_E)XK NUCLEASE FAMILY TRANSPOSASE"/>
    <property type="match status" value="1"/>
</dbReference>
<evidence type="ECO:0008006" key="3">
    <source>
        <dbReference type="Google" id="ProtNLM"/>
    </source>
</evidence>
<dbReference type="AlphaFoldDB" id="A0A366M839"/>
<dbReference type="PANTHER" id="PTHR41317">
    <property type="entry name" value="PD-(D_E)XK NUCLEASE FAMILY TRANSPOSASE"/>
    <property type="match status" value="1"/>
</dbReference>
<protein>
    <recommendedName>
        <fullName evidence="3">Transposase (putative) YhgA-like domain-containing protein</fullName>
    </recommendedName>
</protein>
<comment type="caution">
    <text evidence="1">The sequence shown here is derived from an EMBL/GenBank/DDBJ whole genome shotgun (WGS) entry which is preliminary data.</text>
</comment>
<gene>
    <name evidence="1" type="ORF">ALNOE001_20880</name>
</gene>
<dbReference type="Proteomes" id="UP000253099">
    <property type="component" value="Unassembled WGS sequence"/>
</dbReference>
<reference evidence="1 2" key="1">
    <citation type="submission" date="2018-06" db="EMBL/GenBank/DDBJ databases">
        <title>Genomic insight into two independent archaeal endosymbiosis events.</title>
        <authorList>
            <person name="Lind A.E."/>
            <person name="Lewis W.H."/>
            <person name="Spang A."/>
            <person name="Guy L."/>
            <person name="Embley M.T."/>
            <person name="Ettema T.J.G."/>
        </authorList>
    </citation>
    <scope>NUCLEOTIDE SEQUENCE [LARGE SCALE GENOMIC DNA]</scope>
    <source>
        <strain evidence="1">NOE</strain>
    </source>
</reference>
<keyword evidence="2" id="KW-1185">Reference proteome</keyword>
<organism evidence="1 2">
    <name type="scientific">Candidatus Methanobinarius endosymbioticus</name>
    <dbReference type="NCBI Taxonomy" id="2006182"/>
    <lineage>
        <taxon>Archaea</taxon>
        <taxon>Methanobacteriati</taxon>
        <taxon>Methanobacteriota</taxon>
        <taxon>Methanomada group</taxon>
        <taxon>Methanobacteria</taxon>
        <taxon>Methanobacteriales</taxon>
        <taxon>Methanobacteriaceae</taxon>
        <taxon>Candidatus Methanobinarius</taxon>
    </lineage>
</organism>
<accession>A0A366M839</accession>
<dbReference type="InterPro" id="IPR010106">
    <property type="entry name" value="RpnA"/>
</dbReference>
<dbReference type="Pfam" id="PF12784">
    <property type="entry name" value="PDDEXK_2"/>
    <property type="match status" value="1"/>
</dbReference>
<proteinExistence type="predicted"/>
<evidence type="ECO:0000313" key="1">
    <source>
        <dbReference type="EMBL" id="RBQ22345.1"/>
    </source>
</evidence>
<dbReference type="NCBIfam" id="TIGR01784">
    <property type="entry name" value="T_den_put_tspse"/>
    <property type="match status" value="1"/>
</dbReference>
<evidence type="ECO:0000313" key="2">
    <source>
        <dbReference type="Proteomes" id="UP000253099"/>
    </source>
</evidence>
<name>A0A366M839_9EURY</name>
<sequence>MNVNLLNDFLFGKLFGERGCEKETLHLINPFTNKNFKSLSFELNEIKGNYKNNKKSVTDVLVMMNNDTLVNIEAQIGKQAKFHKRNHFYNSKIYSILLNVGEDYEELPMTIMINILGFNLHNLENYHTTFVLSEKINKEYTLEDIIETHYIDLARFRIKVRKNKIDLNDPKDRLTLLLDEKTPQSLIDQVIKMDEFANNIYKKNTSCFKR</sequence>
<dbReference type="EMBL" id="NIZT01000070">
    <property type="protein sequence ID" value="RBQ22345.1"/>
    <property type="molecule type" value="Genomic_DNA"/>
</dbReference>